<gene>
    <name evidence="2" type="ORF">BSZ37_03095</name>
</gene>
<feature type="region of interest" description="Disordered" evidence="1">
    <location>
        <begin position="157"/>
        <end position="178"/>
    </location>
</feature>
<reference evidence="2 3" key="1">
    <citation type="submission" date="2016-11" db="EMBL/GenBank/DDBJ databases">
        <title>Study of marine rhodopsin-containing bacteria.</title>
        <authorList>
            <person name="Yoshizawa S."/>
            <person name="Kumagai Y."/>
            <person name="Kogure K."/>
        </authorList>
    </citation>
    <scope>NUCLEOTIDE SEQUENCE [LARGE SCALE GENOMIC DNA]</scope>
    <source>
        <strain evidence="2 3">SAORIC-28</strain>
    </source>
</reference>
<proteinExistence type="predicted"/>
<evidence type="ECO:0000313" key="3">
    <source>
        <dbReference type="Proteomes" id="UP000216339"/>
    </source>
</evidence>
<dbReference type="EMBL" id="MQWD01000001">
    <property type="protein sequence ID" value="PAP75501.1"/>
    <property type="molecule type" value="Genomic_DNA"/>
</dbReference>
<dbReference type="AlphaFoldDB" id="A0A271IW86"/>
<protein>
    <submittedName>
        <fullName evidence="2">Uncharacterized protein</fullName>
    </submittedName>
</protein>
<keyword evidence="3" id="KW-1185">Reference proteome</keyword>
<sequence>MRRRASASRTERALRGALVALVVAGYVLALGTTASGEGLKLLPHLALEHAPTAPAAPHLVGDQEGDRDVLRTLRPKAHAHDDHKHRHASDPVRETIHVLATPPEARGLHEHEGAVHRHDTAPTEQHVVVTVSLDKHRLPATPGVPAPAVAAVPLGGERMAPPASVDPSVETPPPIRRG</sequence>
<name>A0A271IW86_9BACT</name>
<organism evidence="2 3">
    <name type="scientific">Rubrivirga marina</name>
    <dbReference type="NCBI Taxonomy" id="1196024"/>
    <lineage>
        <taxon>Bacteria</taxon>
        <taxon>Pseudomonadati</taxon>
        <taxon>Rhodothermota</taxon>
        <taxon>Rhodothermia</taxon>
        <taxon>Rhodothermales</taxon>
        <taxon>Rubricoccaceae</taxon>
        <taxon>Rubrivirga</taxon>
    </lineage>
</organism>
<dbReference type="RefSeq" id="WP_095509134.1">
    <property type="nucleotide sequence ID" value="NZ_MQWD01000001.1"/>
</dbReference>
<comment type="caution">
    <text evidence="2">The sequence shown here is derived from an EMBL/GenBank/DDBJ whole genome shotgun (WGS) entry which is preliminary data.</text>
</comment>
<dbReference type="Proteomes" id="UP000216339">
    <property type="component" value="Unassembled WGS sequence"/>
</dbReference>
<evidence type="ECO:0000313" key="2">
    <source>
        <dbReference type="EMBL" id="PAP75501.1"/>
    </source>
</evidence>
<accession>A0A271IW86</accession>
<evidence type="ECO:0000256" key="1">
    <source>
        <dbReference type="SAM" id="MobiDB-lite"/>
    </source>
</evidence>